<organism evidence="1 2">
    <name type="scientific">Pieris macdunnoughi</name>
    <dbReference type="NCBI Taxonomy" id="345717"/>
    <lineage>
        <taxon>Eukaryota</taxon>
        <taxon>Metazoa</taxon>
        <taxon>Ecdysozoa</taxon>
        <taxon>Arthropoda</taxon>
        <taxon>Hexapoda</taxon>
        <taxon>Insecta</taxon>
        <taxon>Pterygota</taxon>
        <taxon>Neoptera</taxon>
        <taxon>Endopterygota</taxon>
        <taxon>Lepidoptera</taxon>
        <taxon>Glossata</taxon>
        <taxon>Ditrysia</taxon>
        <taxon>Papilionoidea</taxon>
        <taxon>Pieridae</taxon>
        <taxon>Pierinae</taxon>
        <taxon>Pieris</taxon>
    </lineage>
</organism>
<dbReference type="EMBL" id="CAJOBZ010000065">
    <property type="protein sequence ID" value="CAF4938611.1"/>
    <property type="molecule type" value="Genomic_DNA"/>
</dbReference>
<keyword evidence="2" id="KW-1185">Reference proteome</keyword>
<comment type="caution">
    <text evidence="1">The sequence shown here is derived from an EMBL/GenBank/DDBJ whole genome shotgun (WGS) entry which is preliminary data.</text>
</comment>
<gene>
    <name evidence="1" type="ORF">PMACD_LOCUS14518</name>
</gene>
<accession>A0A821X9Y0</accession>
<protein>
    <submittedName>
        <fullName evidence="1">Uncharacterized protein</fullName>
    </submittedName>
</protein>
<evidence type="ECO:0000313" key="2">
    <source>
        <dbReference type="Proteomes" id="UP000663880"/>
    </source>
</evidence>
<dbReference type="Proteomes" id="UP000663880">
    <property type="component" value="Unassembled WGS sequence"/>
</dbReference>
<proteinExistence type="predicted"/>
<dbReference type="AlphaFoldDB" id="A0A821X9Y0"/>
<reference evidence="1" key="1">
    <citation type="submission" date="2021-02" db="EMBL/GenBank/DDBJ databases">
        <authorList>
            <person name="Steward A R."/>
        </authorList>
    </citation>
    <scope>NUCLEOTIDE SEQUENCE</scope>
</reference>
<name>A0A821X9Y0_9NEOP</name>
<evidence type="ECO:0000313" key="1">
    <source>
        <dbReference type="EMBL" id="CAF4938611.1"/>
    </source>
</evidence>
<sequence>MSADGIASVYGNFTAAAFEFPSDGKVKCEVSAKRWSARPSVAPRGRRLLFTIVDSGGFCEPTASGGRRGDRGAARGVLRAPYCERATPVPETPPVRAANAVRYAILVHLQFT</sequence>